<dbReference type="EMBL" id="JAUJEB010000001">
    <property type="protein sequence ID" value="MDN5212948.1"/>
    <property type="molecule type" value="Genomic_DNA"/>
</dbReference>
<sequence length="221" mass="24795">MKYFLTFFIQLILIFNGSAQEFRWGISSSLGVSEMVIPLAENMDHVLKPSYGLGVLSETKLTEHLNARIGLRYTRKGTQKNFQYWDGFRDITTGQQTFKLSFVEVPIAFSLDFGDDNGFILTGGIYYGQALSGKSVHKDSGDPETSQSIVFGSAYNPGEPGFQMKGSDFGYIALIGYKLDDVIVDLGVNASISTVRPDNHPTDKYEWRHTVLKLNVTYFFH</sequence>
<dbReference type="InterPro" id="IPR025665">
    <property type="entry name" value="Beta-barrel_OMP_2"/>
</dbReference>
<dbReference type="RefSeq" id="WP_346758265.1">
    <property type="nucleotide sequence ID" value="NZ_JAUJEB010000001.1"/>
</dbReference>
<evidence type="ECO:0000313" key="2">
    <source>
        <dbReference type="EMBL" id="MDN5212948.1"/>
    </source>
</evidence>
<dbReference type="Pfam" id="PF13568">
    <property type="entry name" value="OMP_b-brl_2"/>
    <property type="match status" value="1"/>
</dbReference>
<accession>A0ABT8L5F5</accession>
<proteinExistence type="predicted"/>
<dbReference type="Proteomes" id="UP001172083">
    <property type="component" value="Unassembled WGS sequence"/>
</dbReference>
<evidence type="ECO:0000313" key="3">
    <source>
        <dbReference type="Proteomes" id="UP001172083"/>
    </source>
</evidence>
<name>A0ABT8L5F5_9BACT</name>
<comment type="caution">
    <text evidence="2">The sequence shown here is derived from an EMBL/GenBank/DDBJ whole genome shotgun (WGS) entry which is preliminary data.</text>
</comment>
<reference evidence="2" key="1">
    <citation type="submission" date="2023-06" db="EMBL/GenBank/DDBJ databases">
        <title>Genomic of Agaribacillus aureum.</title>
        <authorList>
            <person name="Wang G."/>
        </authorList>
    </citation>
    <scope>NUCLEOTIDE SEQUENCE</scope>
    <source>
        <strain evidence="2">BMA12</strain>
    </source>
</reference>
<keyword evidence="3" id="KW-1185">Reference proteome</keyword>
<gene>
    <name evidence="2" type="ORF">QQ020_12855</name>
</gene>
<evidence type="ECO:0000259" key="1">
    <source>
        <dbReference type="Pfam" id="PF13568"/>
    </source>
</evidence>
<organism evidence="2 3">
    <name type="scientific">Agaribacillus aureus</name>
    <dbReference type="NCBI Taxonomy" id="3051825"/>
    <lineage>
        <taxon>Bacteria</taxon>
        <taxon>Pseudomonadati</taxon>
        <taxon>Bacteroidota</taxon>
        <taxon>Cytophagia</taxon>
        <taxon>Cytophagales</taxon>
        <taxon>Splendidivirgaceae</taxon>
        <taxon>Agaribacillus</taxon>
    </lineage>
</organism>
<feature type="domain" description="Outer membrane protein beta-barrel" evidence="1">
    <location>
        <begin position="19"/>
        <end position="180"/>
    </location>
</feature>
<protein>
    <submittedName>
        <fullName evidence="2">Outer membrane beta-barrel protein</fullName>
    </submittedName>
</protein>